<sequence length="413" mass="44225">METSDKSLLIVGAGHAGSELAISARQGGWAGPITLLGEEPGVPYHRPPLSKAYLAGEADLESILLRPAAAYENARVERITGVRMTAIDRAARQVRLEDGRSLHYDKLALCLGGRPRPLVCEGMPAGAPPANLLYLRTLQDAGAIGRHLGEGKRLVIVGGGYVGLEVAASASKQGVHVTVLEAQPRVLARVAGPRLSQFYESVHREHGVEILTGVQVARVRCEGADITAIECTDGRVVEADCVVAGIGMLANVDVPMAAGLATAEGIEVDEHGATSDPDIFAAGDCTRYLHPLYGREVRIESVPNALEQARAIAGWLCGKPKPNRAVPWFWSDQYELKLQMAGLAHGHDRCVLRGEPASRSFCAFYLQGDRLLAIDAVNRPAEFMAVRRALVRPLVVDAERLADEAVPLKDQLA</sequence>
<dbReference type="AlphaFoldDB" id="A0A931H3R4"/>
<organism evidence="7 8">
    <name type="scientific">Caenimonas aquaedulcis</name>
    <dbReference type="NCBI Taxonomy" id="2793270"/>
    <lineage>
        <taxon>Bacteria</taxon>
        <taxon>Pseudomonadati</taxon>
        <taxon>Pseudomonadota</taxon>
        <taxon>Betaproteobacteria</taxon>
        <taxon>Burkholderiales</taxon>
        <taxon>Comamonadaceae</taxon>
        <taxon>Caenimonas</taxon>
    </lineage>
</organism>
<dbReference type="RefSeq" id="WP_196985898.1">
    <property type="nucleotide sequence ID" value="NZ_JADWYS010000001.1"/>
</dbReference>
<dbReference type="GO" id="GO:0016651">
    <property type="term" value="F:oxidoreductase activity, acting on NAD(P)H"/>
    <property type="evidence" value="ECO:0007669"/>
    <property type="project" value="TreeGrafter"/>
</dbReference>
<protein>
    <submittedName>
        <fullName evidence="7">FAD-dependent oxidoreductase</fullName>
    </submittedName>
</protein>
<dbReference type="SUPFAM" id="SSF55424">
    <property type="entry name" value="FAD/NAD-linked reductases, dimerisation (C-terminal) domain"/>
    <property type="match status" value="1"/>
</dbReference>
<dbReference type="Proteomes" id="UP000651050">
    <property type="component" value="Unassembled WGS sequence"/>
</dbReference>
<dbReference type="PANTHER" id="PTHR43557:SF2">
    <property type="entry name" value="RIESKE DOMAIN-CONTAINING PROTEIN-RELATED"/>
    <property type="match status" value="1"/>
</dbReference>
<evidence type="ECO:0000256" key="1">
    <source>
        <dbReference type="ARBA" id="ARBA00001974"/>
    </source>
</evidence>
<evidence type="ECO:0000256" key="2">
    <source>
        <dbReference type="ARBA" id="ARBA00022630"/>
    </source>
</evidence>
<dbReference type="PANTHER" id="PTHR43557">
    <property type="entry name" value="APOPTOSIS-INDUCING FACTOR 1"/>
    <property type="match status" value="1"/>
</dbReference>
<evidence type="ECO:0000313" key="7">
    <source>
        <dbReference type="EMBL" id="MBG9388019.1"/>
    </source>
</evidence>
<dbReference type="Gene3D" id="3.30.390.30">
    <property type="match status" value="1"/>
</dbReference>
<dbReference type="Pfam" id="PF07992">
    <property type="entry name" value="Pyr_redox_2"/>
    <property type="match status" value="1"/>
</dbReference>
<feature type="domain" description="Reductase C-terminal" evidence="6">
    <location>
        <begin position="328"/>
        <end position="410"/>
    </location>
</feature>
<gene>
    <name evidence="7" type="ORF">I5803_08305</name>
</gene>
<comment type="cofactor">
    <cofactor evidence="1">
        <name>FAD</name>
        <dbReference type="ChEBI" id="CHEBI:57692"/>
    </cofactor>
</comment>
<reference evidence="7" key="1">
    <citation type="submission" date="2020-11" db="EMBL/GenBank/DDBJ databases">
        <title>Bacterial whole genome sequence for Caenimonas sp. DR4.4.</title>
        <authorList>
            <person name="Le V."/>
            <person name="Ko S.-R."/>
            <person name="Ahn C.-Y."/>
            <person name="Oh H.-M."/>
        </authorList>
    </citation>
    <scope>NUCLEOTIDE SEQUENCE</scope>
    <source>
        <strain evidence="7">DR4.4</strain>
    </source>
</reference>
<dbReference type="InterPro" id="IPR028202">
    <property type="entry name" value="Reductase_C"/>
</dbReference>
<keyword evidence="8" id="KW-1185">Reference proteome</keyword>
<dbReference type="PRINTS" id="PR00368">
    <property type="entry name" value="FADPNR"/>
</dbReference>
<dbReference type="InterPro" id="IPR023753">
    <property type="entry name" value="FAD/NAD-binding_dom"/>
</dbReference>
<feature type="domain" description="FAD/NAD(P)-binding" evidence="5">
    <location>
        <begin position="7"/>
        <end position="309"/>
    </location>
</feature>
<dbReference type="InterPro" id="IPR050446">
    <property type="entry name" value="FAD-oxidoreductase/Apoptosis"/>
</dbReference>
<dbReference type="PRINTS" id="PR00411">
    <property type="entry name" value="PNDRDTASEI"/>
</dbReference>
<accession>A0A931H3R4</accession>
<comment type="caution">
    <text evidence="7">The sequence shown here is derived from an EMBL/GenBank/DDBJ whole genome shotgun (WGS) entry which is preliminary data.</text>
</comment>
<keyword evidence="4" id="KW-0560">Oxidoreductase</keyword>
<proteinExistence type="predicted"/>
<evidence type="ECO:0000256" key="3">
    <source>
        <dbReference type="ARBA" id="ARBA00022827"/>
    </source>
</evidence>
<dbReference type="SUPFAM" id="SSF51905">
    <property type="entry name" value="FAD/NAD(P)-binding domain"/>
    <property type="match status" value="2"/>
</dbReference>
<name>A0A931H3R4_9BURK</name>
<keyword evidence="3" id="KW-0274">FAD</keyword>
<dbReference type="Pfam" id="PF14759">
    <property type="entry name" value="Reductase_C"/>
    <property type="match status" value="1"/>
</dbReference>
<evidence type="ECO:0000256" key="4">
    <source>
        <dbReference type="ARBA" id="ARBA00023002"/>
    </source>
</evidence>
<dbReference type="GO" id="GO:0005737">
    <property type="term" value="C:cytoplasm"/>
    <property type="evidence" value="ECO:0007669"/>
    <property type="project" value="TreeGrafter"/>
</dbReference>
<evidence type="ECO:0000259" key="6">
    <source>
        <dbReference type="Pfam" id="PF14759"/>
    </source>
</evidence>
<evidence type="ECO:0000259" key="5">
    <source>
        <dbReference type="Pfam" id="PF07992"/>
    </source>
</evidence>
<dbReference type="InterPro" id="IPR036188">
    <property type="entry name" value="FAD/NAD-bd_sf"/>
</dbReference>
<dbReference type="InterPro" id="IPR016156">
    <property type="entry name" value="FAD/NAD-linked_Rdtase_dimer_sf"/>
</dbReference>
<evidence type="ECO:0000313" key="8">
    <source>
        <dbReference type="Proteomes" id="UP000651050"/>
    </source>
</evidence>
<dbReference type="EMBL" id="JADWYS010000001">
    <property type="protein sequence ID" value="MBG9388019.1"/>
    <property type="molecule type" value="Genomic_DNA"/>
</dbReference>
<keyword evidence="2" id="KW-0285">Flavoprotein</keyword>
<dbReference type="Gene3D" id="3.50.50.60">
    <property type="entry name" value="FAD/NAD(P)-binding domain"/>
    <property type="match status" value="2"/>
</dbReference>